<dbReference type="AlphaFoldDB" id="D7FUL9"/>
<name>D7FUL9_ECTSI</name>
<dbReference type="Pfam" id="PF05725">
    <property type="entry name" value="FNIP"/>
    <property type="match status" value="1"/>
</dbReference>
<reference evidence="1 2" key="1">
    <citation type="journal article" date="2010" name="Nature">
        <title>The Ectocarpus genome and the independent evolution of multicellularity in brown algae.</title>
        <authorList>
            <person name="Cock J.M."/>
            <person name="Sterck L."/>
            <person name="Rouze P."/>
            <person name="Scornet D."/>
            <person name="Allen A.E."/>
            <person name="Amoutzias G."/>
            <person name="Anthouard V."/>
            <person name="Artiguenave F."/>
            <person name="Aury J.M."/>
            <person name="Badger J.H."/>
            <person name="Beszteri B."/>
            <person name="Billiau K."/>
            <person name="Bonnet E."/>
            <person name="Bothwell J.H."/>
            <person name="Bowler C."/>
            <person name="Boyen C."/>
            <person name="Brownlee C."/>
            <person name="Carrano C.J."/>
            <person name="Charrier B."/>
            <person name="Cho G.Y."/>
            <person name="Coelho S.M."/>
            <person name="Collen J."/>
            <person name="Corre E."/>
            <person name="Da Silva C."/>
            <person name="Delage L."/>
            <person name="Delaroque N."/>
            <person name="Dittami S.M."/>
            <person name="Doulbeau S."/>
            <person name="Elias M."/>
            <person name="Farnham G."/>
            <person name="Gachon C.M."/>
            <person name="Gschloessl B."/>
            <person name="Heesch S."/>
            <person name="Jabbari K."/>
            <person name="Jubin C."/>
            <person name="Kawai H."/>
            <person name="Kimura K."/>
            <person name="Kloareg B."/>
            <person name="Kupper F.C."/>
            <person name="Lang D."/>
            <person name="Le Bail A."/>
            <person name="Leblanc C."/>
            <person name="Lerouge P."/>
            <person name="Lohr M."/>
            <person name="Lopez P.J."/>
            <person name="Martens C."/>
            <person name="Maumus F."/>
            <person name="Michel G."/>
            <person name="Miranda-Saavedra D."/>
            <person name="Morales J."/>
            <person name="Moreau H."/>
            <person name="Motomura T."/>
            <person name="Nagasato C."/>
            <person name="Napoli C.A."/>
            <person name="Nelson D.R."/>
            <person name="Nyvall-Collen P."/>
            <person name="Peters A.F."/>
            <person name="Pommier C."/>
            <person name="Potin P."/>
            <person name="Poulain J."/>
            <person name="Quesneville H."/>
            <person name="Read B."/>
            <person name="Rensing S.A."/>
            <person name="Ritter A."/>
            <person name="Rousvoal S."/>
            <person name="Samanta M."/>
            <person name="Samson G."/>
            <person name="Schroeder D.C."/>
            <person name="Segurens B."/>
            <person name="Strittmatter M."/>
            <person name="Tonon T."/>
            <person name="Tregear J.W."/>
            <person name="Valentin K."/>
            <person name="von Dassow P."/>
            <person name="Yamagishi T."/>
            <person name="Van de Peer Y."/>
            <person name="Wincker P."/>
        </authorList>
    </citation>
    <scope>NUCLEOTIDE SEQUENCE [LARGE SCALE GENOMIC DNA]</scope>
    <source>
        <strain evidence="2">Ec32 / CCAP1310/4</strain>
    </source>
</reference>
<dbReference type="InterPro" id="IPR008615">
    <property type="entry name" value="FNIP"/>
</dbReference>
<dbReference type="EMBL" id="FN648457">
    <property type="protein sequence ID" value="CBJ31675.1"/>
    <property type="molecule type" value="Genomic_DNA"/>
</dbReference>
<organism evidence="1 2">
    <name type="scientific">Ectocarpus siliculosus</name>
    <name type="common">Brown alga</name>
    <name type="synonym">Conferva siliculosa</name>
    <dbReference type="NCBI Taxonomy" id="2880"/>
    <lineage>
        <taxon>Eukaryota</taxon>
        <taxon>Sar</taxon>
        <taxon>Stramenopiles</taxon>
        <taxon>Ochrophyta</taxon>
        <taxon>PX clade</taxon>
        <taxon>Phaeophyceae</taxon>
        <taxon>Ectocarpales</taxon>
        <taxon>Ectocarpaceae</taxon>
        <taxon>Ectocarpus</taxon>
    </lineage>
</organism>
<proteinExistence type="predicted"/>
<sequence length="213" mass="23669">MEAAGVAEQLAGLEIHEAESGAAPTGSRFLDVAIVVLNQACGDGGQKHWFASTKELQLASLQLCEACRDAAALHLRVDTSTPLRLFAPADSPSDDSEEDTRVPRLRAREQLTFGRRFNRPLEAVSFPASLREITFGWGFNRAIEAVSWPAELRRLTFGWMPNLEELTLLLKASERYDILVDIEWPAGLKRLNVKHRVRLEGDEMPAGLQVIHV</sequence>
<dbReference type="Proteomes" id="UP000002630">
    <property type="component" value="Linkage Group LG30"/>
</dbReference>
<dbReference type="InParanoid" id="D7FUL9"/>
<keyword evidence="2" id="KW-1185">Reference proteome</keyword>
<evidence type="ECO:0000313" key="1">
    <source>
        <dbReference type="EMBL" id="CBJ31675.1"/>
    </source>
</evidence>
<protein>
    <submittedName>
        <fullName evidence="1">Uncharacterized protein</fullName>
    </submittedName>
</protein>
<accession>D7FUL9</accession>
<dbReference type="EMBL" id="FN649755">
    <property type="protein sequence ID" value="CBJ31675.1"/>
    <property type="molecule type" value="Genomic_DNA"/>
</dbReference>
<gene>
    <name evidence="1" type="ORF">Esi_0273_0025</name>
</gene>
<evidence type="ECO:0000313" key="2">
    <source>
        <dbReference type="Proteomes" id="UP000002630"/>
    </source>
</evidence>